<evidence type="ECO:0000313" key="2">
    <source>
        <dbReference type="EMBL" id="SUI98206.1"/>
    </source>
</evidence>
<accession>A0A380BAM9</accession>
<protein>
    <submittedName>
        <fullName evidence="2">Uncharacterized protein</fullName>
    </submittedName>
</protein>
<evidence type="ECO:0000256" key="1">
    <source>
        <dbReference type="SAM" id="SignalP"/>
    </source>
</evidence>
<feature type="signal peptide" evidence="1">
    <location>
        <begin position="1"/>
        <end position="19"/>
    </location>
</feature>
<name>A0A380BAM9_SPHSI</name>
<dbReference type="AlphaFoldDB" id="A0A380BAM9"/>
<dbReference type="RefSeq" id="WP_115169006.1">
    <property type="nucleotide sequence ID" value="NZ_UGYW01000001.1"/>
</dbReference>
<proteinExistence type="predicted"/>
<keyword evidence="1" id="KW-0732">Signal</keyword>
<reference evidence="2 3" key="1">
    <citation type="submission" date="2018-06" db="EMBL/GenBank/DDBJ databases">
        <authorList>
            <consortium name="Pathogen Informatics"/>
            <person name="Doyle S."/>
        </authorList>
    </citation>
    <scope>NUCLEOTIDE SEQUENCE [LARGE SCALE GENOMIC DNA]</scope>
    <source>
        <strain evidence="2 3">NCTC11388</strain>
    </source>
</reference>
<organism evidence="2 3">
    <name type="scientific">Sphingobacterium spiritivorum</name>
    <name type="common">Flavobacterium spiritivorum</name>
    <dbReference type="NCBI Taxonomy" id="258"/>
    <lineage>
        <taxon>Bacteria</taxon>
        <taxon>Pseudomonadati</taxon>
        <taxon>Bacteroidota</taxon>
        <taxon>Sphingobacteriia</taxon>
        <taxon>Sphingobacteriales</taxon>
        <taxon>Sphingobacteriaceae</taxon>
        <taxon>Sphingobacterium</taxon>
    </lineage>
</organism>
<sequence length="246" mass="28098">MKRYLILIMLASLLSSVKAQVQQIEDCIQLYKPDPETFLTGFIPAGFVRITPDQALGVIDSFFMENFGEKTAPGYTTREVNHYKKGNIVMSCGVYNDSIKWHIQQDIRVQEMEGSPGSTQPVSSTEKYWNPYNGFKGSGALMVESYLWKAFQLLEVDDSKPISHRPELKLMDGWISETRTSNTLQIAYAYPSVNPMRMYPVLLAFDKGYRYKIEVRVFTVNSNRQEAVDTLKWIAGHMEIGIDLPE</sequence>
<feature type="chain" id="PRO_5016624420" evidence="1">
    <location>
        <begin position="20"/>
        <end position="246"/>
    </location>
</feature>
<dbReference type="EMBL" id="UGYW01000001">
    <property type="protein sequence ID" value="SUI98206.1"/>
    <property type="molecule type" value="Genomic_DNA"/>
</dbReference>
<evidence type="ECO:0000313" key="3">
    <source>
        <dbReference type="Proteomes" id="UP000254893"/>
    </source>
</evidence>
<gene>
    <name evidence="2" type="ORF">NCTC11388_00570</name>
</gene>
<dbReference type="Proteomes" id="UP000254893">
    <property type="component" value="Unassembled WGS sequence"/>
</dbReference>